<evidence type="ECO:0000256" key="2">
    <source>
        <dbReference type="ARBA" id="ARBA00022723"/>
    </source>
</evidence>
<dbReference type="Gene3D" id="3.30.70.20">
    <property type="match status" value="1"/>
</dbReference>
<gene>
    <name evidence="6" type="ORF">O0R46_04940</name>
</gene>
<sequence length="320" mass="37365">MKKKDSNINMIDKTRKKCIECNICTHNCDFLSKYNINLKDFTSREDLRLSCFLCDKCYELCPVDLSGKDIAIELRKEYPSNTKKVEFMKNRYKFRNNSKKESNYLLFLGCNYPGTYPKTCQKLIDICTKMGIDYSVDCCKKPVQEQGANADFAYLENLFKEKNTDTLICTCPNCYYLLKENLSINVISVYEFLHIHNLGKKIEGQIPIFFPCSDRIYREMFKYISYYIESFTSPFDKVNCCGLGGGAMKNEMDLIEDKKKRMHELWDGAIYTYCASCSGIFRKYGLQNIMNILSEILEVHEEPSNSYAINVLKYKFKGRK</sequence>
<evidence type="ECO:0000313" key="7">
    <source>
        <dbReference type="Proteomes" id="UP001164187"/>
    </source>
</evidence>
<dbReference type="InterPro" id="IPR017900">
    <property type="entry name" value="4Fe4S_Fe_S_CS"/>
</dbReference>
<dbReference type="PANTHER" id="PTHR43255:SF1">
    <property type="entry name" value="IRON-SULFUR-BINDING OXIDOREDUCTASE FADF-RELATED"/>
    <property type="match status" value="1"/>
</dbReference>
<dbReference type="SUPFAM" id="SSF46548">
    <property type="entry name" value="alpha-helical ferredoxin"/>
    <property type="match status" value="1"/>
</dbReference>
<keyword evidence="2" id="KW-0479">Metal-binding</keyword>
<evidence type="ECO:0000256" key="3">
    <source>
        <dbReference type="ARBA" id="ARBA00023002"/>
    </source>
</evidence>
<evidence type="ECO:0000256" key="4">
    <source>
        <dbReference type="ARBA" id="ARBA00023004"/>
    </source>
</evidence>
<keyword evidence="1" id="KW-0004">4Fe-4S</keyword>
<dbReference type="PROSITE" id="PS00198">
    <property type="entry name" value="4FE4S_FER_1"/>
    <property type="match status" value="1"/>
</dbReference>
<dbReference type="PANTHER" id="PTHR43255">
    <property type="entry name" value="IRON-SULFUR-BINDING OXIDOREDUCTASE FADF-RELATED-RELATED"/>
    <property type="match status" value="1"/>
</dbReference>
<dbReference type="EMBL" id="CP114052">
    <property type="protein sequence ID" value="WAW15802.1"/>
    <property type="molecule type" value="Genomic_DNA"/>
</dbReference>
<proteinExistence type="predicted"/>
<reference evidence="6" key="1">
    <citation type="submission" date="2022-12" db="EMBL/GenBank/DDBJ databases">
        <title>Peptostreptococcus.</title>
        <authorList>
            <person name="Lee S.H."/>
        </authorList>
    </citation>
    <scope>NUCLEOTIDE SEQUENCE</scope>
    <source>
        <strain evidence="6">CBA3647</strain>
    </source>
</reference>
<protein>
    <submittedName>
        <fullName evidence="6">(Fe-S)-binding protein</fullName>
    </submittedName>
</protein>
<keyword evidence="3" id="KW-0560">Oxidoreductase</keyword>
<organism evidence="6 7">
    <name type="scientific">Peptostreptococcus equinus</name>
    <dbReference type="NCBI Taxonomy" id="3003601"/>
    <lineage>
        <taxon>Bacteria</taxon>
        <taxon>Bacillati</taxon>
        <taxon>Bacillota</taxon>
        <taxon>Clostridia</taxon>
        <taxon>Peptostreptococcales</taxon>
        <taxon>Peptostreptococcaceae</taxon>
        <taxon>Peptostreptococcus</taxon>
    </lineage>
</organism>
<name>A0ABY7JVR1_9FIRM</name>
<evidence type="ECO:0000256" key="1">
    <source>
        <dbReference type="ARBA" id="ARBA00022485"/>
    </source>
</evidence>
<keyword evidence="4" id="KW-0408">Iron</keyword>
<dbReference type="InterPro" id="IPR051460">
    <property type="entry name" value="HdrC_iron-sulfur_subunit"/>
</dbReference>
<keyword evidence="7" id="KW-1185">Reference proteome</keyword>
<evidence type="ECO:0000313" key="6">
    <source>
        <dbReference type="EMBL" id="WAW15802.1"/>
    </source>
</evidence>
<keyword evidence="5" id="KW-0411">Iron-sulfur</keyword>
<evidence type="ECO:0000256" key="5">
    <source>
        <dbReference type="ARBA" id="ARBA00023014"/>
    </source>
</evidence>
<dbReference type="RefSeq" id="WP_269312483.1">
    <property type="nucleotide sequence ID" value="NZ_CP114052.1"/>
</dbReference>
<dbReference type="Proteomes" id="UP001164187">
    <property type="component" value="Chromosome"/>
</dbReference>
<accession>A0ABY7JVR1</accession>